<dbReference type="AlphaFoldDB" id="A0A2T5FYX5"/>
<accession>A0A2T5FYX5</accession>
<name>A0A2T5FYX5_9SPHN</name>
<evidence type="ECO:0000313" key="2">
    <source>
        <dbReference type="EMBL" id="PTQ11789.1"/>
    </source>
</evidence>
<keyword evidence="3" id="KW-1185">Reference proteome</keyword>
<comment type="caution">
    <text evidence="2">The sequence shown here is derived from an EMBL/GenBank/DDBJ whole genome shotgun (WGS) entry which is preliminary data.</text>
</comment>
<proteinExistence type="predicted"/>
<dbReference type="Proteomes" id="UP000244162">
    <property type="component" value="Unassembled WGS sequence"/>
</dbReference>
<gene>
    <name evidence="2" type="ORF">CLG96_07620</name>
</gene>
<evidence type="ECO:0000313" key="3">
    <source>
        <dbReference type="Proteomes" id="UP000244162"/>
    </source>
</evidence>
<protein>
    <submittedName>
        <fullName evidence="2">Succinoglycan biosynthesis ketolase</fullName>
    </submittedName>
</protein>
<reference evidence="2 3" key="1">
    <citation type="submission" date="2017-09" db="EMBL/GenBank/DDBJ databases">
        <title>Sphingomonas panjinensis sp.nov., isolated from oil-contaminated soil.</title>
        <authorList>
            <person name="Wang L."/>
            <person name="Chen L."/>
        </authorList>
    </citation>
    <scope>NUCLEOTIDE SEQUENCE [LARGE SCALE GENOMIC DNA]</scope>
    <source>
        <strain evidence="2 3">FW-11</strain>
    </source>
</reference>
<dbReference type="OrthoDB" id="9803627at2"/>
<dbReference type="RefSeq" id="WP_107967302.1">
    <property type="nucleotide sequence ID" value="NZ_NWBU01000006.1"/>
</dbReference>
<dbReference type="EMBL" id="NWBU01000006">
    <property type="protein sequence ID" value="PTQ11789.1"/>
    <property type="molecule type" value="Genomic_DNA"/>
</dbReference>
<feature type="domain" description="Polysaccharide pyruvyl transferase" evidence="1">
    <location>
        <begin position="123"/>
        <end position="191"/>
    </location>
</feature>
<sequence length="345" mass="38511">MKLFYYKAAQGNFGDDLNGWLWQALLPGQWNEQSDILFSGIGTILGNSMPPARHIIVFTSGIGYSPRPADFDSPRWNVMALRGPLTALALEQPESAAVADGALLLSTLPEFAPLPEARRHGVVFVPHYEALLDGGWAEAAYRAGVELLDPRGDSREVIARLRSARLVLADSMHAAIIADTLRVPWIPLMSSSRINSFKWLDWSLSLGVPYEPVALPAPTVLGAYANAVQPFYGQGFSVRPPTREAAVAHFRRMMALQSRRWWRHARPRLKHLLHKLPDQAMRLSIVQRQVQRLDQRRVDRTAVMLRAQASRTGYLSDNAILGARIDELRDRLSRTAALAQTMRPG</sequence>
<dbReference type="InterPro" id="IPR007345">
    <property type="entry name" value="Polysacch_pyruvyl_Trfase"/>
</dbReference>
<dbReference type="Pfam" id="PF04230">
    <property type="entry name" value="PS_pyruv_trans"/>
    <property type="match status" value="1"/>
</dbReference>
<evidence type="ECO:0000259" key="1">
    <source>
        <dbReference type="Pfam" id="PF04230"/>
    </source>
</evidence>
<organism evidence="2 3">
    <name type="scientific">Sphingomonas oleivorans</name>
    <dbReference type="NCBI Taxonomy" id="1735121"/>
    <lineage>
        <taxon>Bacteria</taxon>
        <taxon>Pseudomonadati</taxon>
        <taxon>Pseudomonadota</taxon>
        <taxon>Alphaproteobacteria</taxon>
        <taxon>Sphingomonadales</taxon>
        <taxon>Sphingomonadaceae</taxon>
        <taxon>Sphingomonas</taxon>
    </lineage>
</organism>